<evidence type="ECO:0000256" key="6">
    <source>
        <dbReference type="SAM" id="Phobius"/>
    </source>
</evidence>
<feature type="transmembrane region" description="Helical" evidence="6">
    <location>
        <begin position="216"/>
        <end position="233"/>
    </location>
</feature>
<evidence type="ECO:0000313" key="8">
    <source>
        <dbReference type="EMBL" id="MDT0431117.1"/>
    </source>
</evidence>
<keyword evidence="5 6" id="KW-0472">Membrane</keyword>
<feature type="transmembrane region" description="Helical" evidence="6">
    <location>
        <begin position="122"/>
        <end position="147"/>
    </location>
</feature>
<keyword evidence="4 6" id="KW-1133">Transmembrane helix</keyword>
<evidence type="ECO:0000256" key="2">
    <source>
        <dbReference type="ARBA" id="ARBA00022475"/>
    </source>
</evidence>
<reference evidence="9" key="1">
    <citation type="submission" date="2023-07" db="EMBL/GenBank/DDBJ databases">
        <title>30 novel species of actinomycetes from the DSMZ collection.</title>
        <authorList>
            <person name="Nouioui I."/>
        </authorList>
    </citation>
    <scope>NUCLEOTIDE SEQUENCE [LARGE SCALE GENOMIC DNA]</scope>
    <source>
        <strain evidence="9">DSM 41770</strain>
    </source>
</reference>
<name>A0ABU2RRF6_9ACTN</name>
<dbReference type="EMBL" id="JAVREX010000013">
    <property type="protein sequence ID" value="MDT0431117.1"/>
    <property type="molecule type" value="Genomic_DNA"/>
</dbReference>
<dbReference type="InterPro" id="IPR007895">
    <property type="entry name" value="MASE1"/>
</dbReference>
<comment type="subcellular location">
    <subcellularLocation>
        <location evidence="1">Cell membrane</location>
        <topology evidence="1">Multi-pass membrane protein</topology>
    </subcellularLocation>
</comment>
<keyword evidence="3 6" id="KW-0812">Transmembrane</keyword>
<evidence type="ECO:0000259" key="7">
    <source>
        <dbReference type="Pfam" id="PF05231"/>
    </source>
</evidence>
<feature type="transmembrane region" description="Helical" evidence="6">
    <location>
        <begin position="53"/>
        <end position="78"/>
    </location>
</feature>
<keyword evidence="9" id="KW-1185">Reference proteome</keyword>
<feature type="domain" description="MASE1" evidence="7">
    <location>
        <begin position="21"/>
        <end position="291"/>
    </location>
</feature>
<evidence type="ECO:0000256" key="4">
    <source>
        <dbReference type="ARBA" id="ARBA00022989"/>
    </source>
</evidence>
<accession>A0ABU2RRF6</accession>
<dbReference type="Proteomes" id="UP001183777">
    <property type="component" value="Unassembled WGS sequence"/>
</dbReference>
<dbReference type="RefSeq" id="WP_311660257.1">
    <property type="nucleotide sequence ID" value="NZ_JAVREX010000013.1"/>
</dbReference>
<evidence type="ECO:0000256" key="1">
    <source>
        <dbReference type="ARBA" id="ARBA00004651"/>
    </source>
</evidence>
<feature type="transmembrane region" description="Helical" evidence="6">
    <location>
        <begin position="192"/>
        <end position="210"/>
    </location>
</feature>
<gene>
    <name evidence="8" type="ORF">RM649_26190</name>
</gene>
<protein>
    <submittedName>
        <fullName evidence="8">MASE1 domain-containing protein</fullName>
    </submittedName>
</protein>
<comment type="caution">
    <text evidence="8">The sequence shown here is derived from an EMBL/GenBank/DDBJ whole genome shotgun (WGS) entry which is preliminary data.</text>
</comment>
<feature type="transmembrane region" description="Helical" evidence="6">
    <location>
        <begin position="159"/>
        <end position="180"/>
    </location>
</feature>
<organism evidence="8 9">
    <name type="scientific">Streptomyces salyersiae</name>
    <dbReference type="NCBI Taxonomy" id="3075530"/>
    <lineage>
        <taxon>Bacteria</taxon>
        <taxon>Bacillati</taxon>
        <taxon>Actinomycetota</taxon>
        <taxon>Actinomycetes</taxon>
        <taxon>Kitasatosporales</taxon>
        <taxon>Streptomycetaceae</taxon>
        <taxon>Streptomyces</taxon>
    </lineage>
</organism>
<evidence type="ECO:0000256" key="5">
    <source>
        <dbReference type="ARBA" id="ARBA00023136"/>
    </source>
</evidence>
<evidence type="ECO:0000313" key="9">
    <source>
        <dbReference type="Proteomes" id="UP001183777"/>
    </source>
</evidence>
<dbReference type="Pfam" id="PF05231">
    <property type="entry name" value="MASE1"/>
    <property type="match status" value="1"/>
</dbReference>
<keyword evidence="2" id="KW-1003">Cell membrane</keyword>
<proteinExistence type="predicted"/>
<feature type="transmembrane region" description="Helical" evidence="6">
    <location>
        <begin position="240"/>
        <end position="260"/>
    </location>
</feature>
<evidence type="ECO:0000256" key="3">
    <source>
        <dbReference type="ARBA" id="ARBA00022692"/>
    </source>
</evidence>
<sequence>MIRSQETRHRAAVAVLRMLGITAAYYVSGRLGLLRQVGVEGSVVTPLWPPTGISLAALLYLGAGVWPGIALGALLTVVTLGGSLSPSGAGIAAANTLAPLCAYFALRAVGFRRELDRLRDGVVLVFLGAIGGMLVSATVGALTLVLSGDLGSRHFWQVWSAWWAGDAMGVLMVTPLLLVLRKARLPRVGDRWMEASALAVVAVGVTIVATRSPLSMIYLLFPVLVWAALRFQLAGSAPCALLMSVMAIIAGTGRVGPFAGDTVLEVMLNLSILNGCVALTALLLGAIVTEHNNIRRETELACEELAALVEELAPRTDAGGRADGSNGPG</sequence>
<feature type="transmembrane region" description="Helical" evidence="6">
    <location>
        <begin position="266"/>
        <end position="288"/>
    </location>
</feature>